<dbReference type="Proteomes" id="UP000886742">
    <property type="component" value="Unassembled WGS sequence"/>
</dbReference>
<dbReference type="AlphaFoldDB" id="A0A9D1JWD8"/>
<proteinExistence type="predicted"/>
<sequence>MVKKKRKSILVVHEGYREKYFLEHIGQFSDFRLNLQPCYGKDADNVLNTAFKCSDYGQVVFAFFDEDFQFVKELRISEDVLAALEKRWHLTDGKLKDIPYTDLQNTNINNKNPILIVSSPNSIEGLILMLLGVSEKILRGKTTKKMKEMLDAEISAVTLTEDDKKFIDACDTKIARYINAKQELTGEETNYKQTIKSIEFKINDINRQKNEIVFKRFLNTKVGREVLLANINQIPTIKLLLNAFGLC</sequence>
<gene>
    <name evidence="1" type="ORF">IAD02_02120</name>
</gene>
<organism evidence="1 2">
    <name type="scientific">Candidatus Enterousia intestinigallinarum</name>
    <dbReference type="NCBI Taxonomy" id="2840790"/>
    <lineage>
        <taxon>Bacteria</taxon>
        <taxon>Pseudomonadati</taxon>
        <taxon>Pseudomonadota</taxon>
        <taxon>Alphaproteobacteria</taxon>
        <taxon>Candidatus Enterousia</taxon>
    </lineage>
</organism>
<reference evidence="1" key="2">
    <citation type="journal article" date="2021" name="PeerJ">
        <title>Extensive microbial diversity within the chicken gut microbiome revealed by metagenomics and culture.</title>
        <authorList>
            <person name="Gilroy R."/>
            <person name="Ravi A."/>
            <person name="Getino M."/>
            <person name="Pursley I."/>
            <person name="Horton D.L."/>
            <person name="Alikhan N.F."/>
            <person name="Baker D."/>
            <person name="Gharbi K."/>
            <person name="Hall N."/>
            <person name="Watson M."/>
            <person name="Adriaenssens E.M."/>
            <person name="Foster-Nyarko E."/>
            <person name="Jarju S."/>
            <person name="Secka A."/>
            <person name="Antonio M."/>
            <person name="Oren A."/>
            <person name="Chaudhuri R.R."/>
            <person name="La Ragione R."/>
            <person name="Hildebrand F."/>
            <person name="Pallen M.J."/>
        </authorList>
    </citation>
    <scope>NUCLEOTIDE SEQUENCE</scope>
    <source>
        <strain evidence="1">ChiGjej3B3-5194</strain>
    </source>
</reference>
<comment type="caution">
    <text evidence="1">The sequence shown here is derived from an EMBL/GenBank/DDBJ whole genome shotgun (WGS) entry which is preliminary data.</text>
</comment>
<evidence type="ECO:0000313" key="1">
    <source>
        <dbReference type="EMBL" id="HIS70764.1"/>
    </source>
</evidence>
<accession>A0A9D1JWD8</accession>
<protein>
    <submittedName>
        <fullName evidence="1">Uncharacterized protein</fullName>
    </submittedName>
</protein>
<name>A0A9D1JWD8_9PROT</name>
<dbReference type="EMBL" id="DVJI01000009">
    <property type="protein sequence ID" value="HIS70764.1"/>
    <property type="molecule type" value="Genomic_DNA"/>
</dbReference>
<evidence type="ECO:0000313" key="2">
    <source>
        <dbReference type="Proteomes" id="UP000886742"/>
    </source>
</evidence>
<reference evidence="1" key="1">
    <citation type="submission" date="2020-10" db="EMBL/GenBank/DDBJ databases">
        <authorList>
            <person name="Gilroy R."/>
        </authorList>
    </citation>
    <scope>NUCLEOTIDE SEQUENCE</scope>
    <source>
        <strain evidence="1">ChiGjej3B3-5194</strain>
    </source>
</reference>